<keyword evidence="9" id="KW-0540">Nuclease</keyword>
<feature type="domain" description="RNase III" evidence="26">
    <location>
        <begin position="713"/>
        <end position="893"/>
    </location>
</feature>
<dbReference type="InterPro" id="IPR044442">
    <property type="entry name" value="RNAse_III_DSRM__animal"/>
</dbReference>
<feature type="compositionally biased region" description="Acidic residues" evidence="24">
    <location>
        <begin position="1282"/>
        <end position="1296"/>
    </location>
</feature>
<evidence type="ECO:0000256" key="23">
    <source>
        <dbReference type="PROSITE-ProRule" id="PRU00266"/>
    </source>
</evidence>
<evidence type="ECO:0000256" key="20">
    <source>
        <dbReference type="ARBA" id="ARBA00060285"/>
    </source>
</evidence>
<dbReference type="PANTHER" id="PTHR11207">
    <property type="entry name" value="RIBONUCLEASE III"/>
    <property type="match status" value="1"/>
</dbReference>
<dbReference type="CDD" id="cd00593">
    <property type="entry name" value="RIBOc"/>
    <property type="match status" value="2"/>
</dbReference>
<dbReference type="InterPro" id="IPR036389">
    <property type="entry name" value="RNase_III_sf"/>
</dbReference>
<dbReference type="EnsemblMetazoa" id="AEPI008201-RA">
    <property type="protein sequence ID" value="AEPI008201-PA"/>
    <property type="gene ID" value="AEPI008201"/>
</dbReference>
<keyword evidence="16" id="KW-0334">Gonadal differentiation</keyword>
<keyword evidence="18" id="KW-0539">Nucleus</keyword>
<feature type="region of interest" description="Disordered" evidence="24">
    <location>
        <begin position="294"/>
        <end position="323"/>
    </location>
</feature>
<dbReference type="GO" id="GO:0004525">
    <property type="term" value="F:ribonuclease III activity"/>
    <property type="evidence" value="ECO:0007669"/>
    <property type="project" value="UniProtKB-EC"/>
</dbReference>
<dbReference type="STRING" id="199890.A0A182PMM7"/>
<evidence type="ECO:0000256" key="21">
    <source>
        <dbReference type="ARBA" id="ARBA00078955"/>
    </source>
</evidence>
<protein>
    <recommendedName>
        <fullName evidence="7">Ribonuclease 3</fullName>
        <ecNumber evidence="6">3.1.26.3</ecNumber>
    </recommendedName>
    <alternativeName>
        <fullName evidence="19">Ribonuclease III</fullName>
    </alternativeName>
    <alternativeName>
        <fullName evidence="21 22">protein Drosha</fullName>
    </alternativeName>
</protein>
<reference evidence="28" key="1">
    <citation type="submission" date="2013-03" db="EMBL/GenBank/DDBJ databases">
        <title>The Genome Sequence of Anopheles epiroticus epiroticus2.</title>
        <authorList>
            <consortium name="The Broad Institute Genomics Platform"/>
            <person name="Neafsey D.E."/>
            <person name="Howell P."/>
            <person name="Walker B."/>
            <person name="Young S.K."/>
            <person name="Zeng Q."/>
            <person name="Gargeya S."/>
            <person name="Fitzgerald M."/>
            <person name="Haas B."/>
            <person name="Abouelleil A."/>
            <person name="Allen A.W."/>
            <person name="Alvarado L."/>
            <person name="Arachchi H.M."/>
            <person name="Berlin A.M."/>
            <person name="Chapman S.B."/>
            <person name="Gainer-Dewar J."/>
            <person name="Goldberg J."/>
            <person name="Griggs A."/>
            <person name="Gujja S."/>
            <person name="Hansen M."/>
            <person name="Howarth C."/>
            <person name="Imamovic A."/>
            <person name="Ireland A."/>
            <person name="Larimer J."/>
            <person name="McCowan C."/>
            <person name="Murphy C."/>
            <person name="Pearson M."/>
            <person name="Poon T.W."/>
            <person name="Priest M."/>
            <person name="Roberts A."/>
            <person name="Saif S."/>
            <person name="Shea T."/>
            <person name="Sisk P."/>
            <person name="Sykes S."/>
            <person name="Wortman J."/>
            <person name="Nusbaum C."/>
            <person name="Birren B."/>
        </authorList>
    </citation>
    <scope>NUCLEOTIDE SEQUENCE [LARGE SCALE GENOMIC DNA]</scope>
    <source>
        <strain evidence="28">Epiroticus2</strain>
    </source>
</reference>
<keyword evidence="28" id="KW-1185">Reference proteome</keyword>
<keyword evidence="11" id="KW-0677">Repeat</keyword>
<feature type="compositionally biased region" description="Low complexity" evidence="24">
    <location>
        <begin position="36"/>
        <end position="46"/>
    </location>
</feature>
<feature type="compositionally biased region" description="Gly residues" evidence="24">
    <location>
        <begin position="1196"/>
        <end position="1212"/>
    </location>
</feature>
<evidence type="ECO:0000256" key="22">
    <source>
        <dbReference type="ARBA" id="ARBA00083702"/>
    </source>
</evidence>
<comment type="subcellular location">
    <subcellularLocation>
        <location evidence="4">Nucleus</location>
    </subcellularLocation>
</comment>
<evidence type="ECO:0000256" key="15">
    <source>
        <dbReference type="ARBA" id="ARBA00022884"/>
    </source>
</evidence>
<dbReference type="GO" id="GO:0006364">
    <property type="term" value="P:rRNA processing"/>
    <property type="evidence" value="ECO:0007669"/>
    <property type="project" value="InterPro"/>
</dbReference>
<dbReference type="InterPro" id="IPR014720">
    <property type="entry name" value="dsRBD_dom"/>
</dbReference>
<dbReference type="Proteomes" id="UP000075885">
    <property type="component" value="Unassembled WGS sequence"/>
</dbReference>
<evidence type="ECO:0000256" key="18">
    <source>
        <dbReference type="ARBA" id="ARBA00023242"/>
    </source>
</evidence>
<evidence type="ECO:0000256" key="12">
    <source>
        <dbReference type="ARBA" id="ARBA00022759"/>
    </source>
</evidence>
<evidence type="ECO:0000256" key="2">
    <source>
        <dbReference type="ARBA" id="ARBA00001936"/>
    </source>
</evidence>
<feature type="region of interest" description="Disordered" evidence="24">
    <location>
        <begin position="1234"/>
        <end position="1296"/>
    </location>
</feature>
<feature type="compositionally biased region" description="Basic and acidic residues" evidence="24">
    <location>
        <begin position="173"/>
        <end position="191"/>
    </location>
</feature>
<comment type="catalytic activity">
    <reaction evidence="1">
        <text>Endonucleolytic cleavage to 5'-phosphomonoester.</text>
        <dbReference type="EC" id="3.1.26.3"/>
    </reaction>
</comment>
<dbReference type="FunFam" id="3.30.160.20:FF:000012">
    <property type="entry name" value="Drosha ribonuclease III"/>
    <property type="match status" value="1"/>
</dbReference>
<reference evidence="27" key="2">
    <citation type="submission" date="2020-05" db="UniProtKB">
        <authorList>
            <consortium name="EnsemblMetazoa"/>
        </authorList>
    </citation>
    <scope>IDENTIFICATION</scope>
    <source>
        <strain evidence="27">Epiroticus2</strain>
    </source>
</reference>
<comment type="cofactor">
    <cofactor evidence="2">
        <name>Mn(2+)</name>
        <dbReference type="ChEBI" id="CHEBI:29035"/>
    </cofactor>
</comment>
<feature type="compositionally biased region" description="Polar residues" evidence="24">
    <location>
        <begin position="163"/>
        <end position="172"/>
    </location>
</feature>
<dbReference type="SUPFAM" id="SSF54768">
    <property type="entry name" value="dsRNA-binding domain-like"/>
    <property type="match status" value="1"/>
</dbReference>
<dbReference type="InterPro" id="IPR058938">
    <property type="entry name" value="Helical_CED_Drosha"/>
</dbReference>
<keyword evidence="12" id="KW-0255">Endonuclease</keyword>
<feature type="compositionally biased region" description="Basic residues" evidence="24">
    <location>
        <begin position="301"/>
        <end position="314"/>
    </location>
</feature>
<evidence type="ECO:0000313" key="27">
    <source>
        <dbReference type="EnsemblMetazoa" id="AEPI008201-PA"/>
    </source>
</evidence>
<dbReference type="GO" id="GO:0031053">
    <property type="term" value="P:primary miRNA processing"/>
    <property type="evidence" value="ECO:0007669"/>
    <property type="project" value="TreeGrafter"/>
</dbReference>
<name>A0A182PMM7_9DIPT</name>
<dbReference type="InterPro" id="IPR000999">
    <property type="entry name" value="RNase_III_dom"/>
</dbReference>
<evidence type="ECO:0000256" key="19">
    <source>
        <dbReference type="ARBA" id="ARBA00032486"/>
    </source>
</evidence>
<dbReference type="PROSITE" id="PS00517">
    <property type="entry name" value="RNASE_3_1"/>
    <property type="match status" value="1"/>
</dbReference>
<dbReference type="Gene3D" id="1.10.1520.10">
    <property type="entry name" value="Ribonuclease III domain"/>
    <property type="match status" value="2"/>
</dbReference>
<evidence type="ECO:0000256" key="5">
    <source>
        <dbReference type="ARBA" id="ARBA00010183"/>
    </source>
</evidence>
<comment type="similarity">
    <text evidence="5">Belongs to the ribonuclease III family.</text>
</comment>
<dbReference type="EC" id="3.1.26.3" evidence="6"/>
<dbReference type="GO" id="GO:0007506">
    <property type="term" value="P:gonadal mesoderm development"/>
    <property type="evidence" value="ECO:0007669"/>
    <property type="project" value="UniProtKB-KW"/>
</dbReference>
<evidence type="ECO:0000256" key="13">
    <source>
        <dbReference type="ARBA" id="ARBA00022801"/>
    </source>
</evidence>
<dbReference type="GO" id="GO:0003723">
    <property type="term" value="F:RNA binding"/>
    <property type="evidence" value="ECO:0007669"/>
    <property type="project" value="UniProtKB-UniRule"/>
</dbReference>
<evidence type="ECO:0000256" key="14">
    <source>
        <dbReference type="ARBA" id="ARBA00022842"/>
    </source>
</evidence>
<feature type="compositionally biased region" description="Basic and acidic residues" evidence="24">
    <location>
        <begin position="1234"/>
        <end position="1251"/>
    </location>
</feature>
<evidence type="ECO:0000256" key="17">
    <source>
        <dbReference type="ARBA" id="ARBA00023211"/>
    </source>
</evidence>
<dbReference type="GO" id="GO:0031054">
    <property type="term" value="P:pre-miRNA processing"/>
    <property type="evidence" value="ECO:0007669"/>
    <property type="project" value="InterPro"/>
</dbReference>
<evidence type="ECO:0000256" key="11">
    <source>
        <dbReference type="ARBA" id="ARBA00022737"/>
    </source>
</evidence>
<evidence type="ECO:0000256" key="4">
    <source>
        <dbReference type="ARBA" id="ARBA00004123"/>
    </source>
</evidence>
<organism evidence="27 28">
    <name type="scientific">Anopheles epiroticus</name>
    <dbReference type="NCBI Taxonomy" id="199890"/>
    <lineage>
        <taxon>Eukaryota</taxon>
        <taxon>Metazoa</taxon>
        <taxon>Ecdysozoa</taxon>
        <taxon>Arthropoda</taxon>
        <taxon>Hexapoda</taxon>
        <taxon>Insecta</taxon>
        <taxon>Pterygota</taxon>
        <taxon>Neoptera</taxon>
        <taxon>Endopterygota</taxon>
        <taxon>Diptera</taxon>
        <taxon>Nematocera</taxon>
        <taxon>Culicoidea</taxon>
        <taxon>Culicidae</taxon>
        <taxon>Anophelinae</taxon>
        <taxon>Anopheles</taxon>
    </lineage>
</organism>
<accession>A0A182PMM7</accession>
<evidence type="ECO:0000313" key="28">
    <source>
        <dbReference type="Proteomes" id="UP000075885"/>
    </source>
</evidence>
<dbReference type="CDD" id="cd19877">
    <property type="entry name" value="DSRM_RNAse_III_meta_like"/>
    <property type="match status" value="1"/>
</dbReference>
<dbReference type="Pfam" id="PF00035">
    <property type="entry name" value="dsrm"/>
    <property type="match status" value="1"/>
</dbReference>
<evidence type="ECO:0000256" key="3">
    <source>
        <dbReference type="ARBA" id="ARBA00001946"/>
    </source>
</evidence>
<dbReference type="PROSITE" id="PS50142">
    <property type="entry name" value="RNASE_3_2"/>
    <property type="match status" value="2"/>
</dbReference>
<dbReference type="Pfam" id="PF26050">
    <property type="entry name" value="Helical_CED_Drosha"/>
    <property type="match status" value="1"/>
</dbReference>
<keyword evidence="17" id="KW-0464">Manganese</keyword>
<dbReference type="FunFam" id="1.10.1520.10:FF:000002">
    <property type="entry name" value="Drosha ribonuclease III"/>
    <property type="match status" value="1"/>
</dbReference>
<feature type="domain" description="RNase III" evidence="26">
    <location>
        <begin position="945"/>
        <end position="1068"/>
    </location>
</feature>
<keyword evidence="8" id="KW-0690">Ribosome biogenesis</keyword>
<feature type="region of interest" description="Disordered" evidence="24">
    <location>
        <begin position="1327"/>
        <end position="1351"/>
    </location>
</feature>
<dbReference type="Pfam" id="PF00636">
    <property type="entry name" value="Ribonuclease_3"/>
    <property type="match status" value="1"/>
</dbReference>
<keyword evidence="14" id="KW-0460">Magnesium</keyword>
<dbReference type="InterPro" id="IPR011907">
    <property type="entry name" value="RNase_III"/>
</dbReference>
<evidence type="ECO:0000256" key="7">
    <source>
        <dbReference type="ARBA" id="ARBA00017706"/>
    </source>
</evidence>
<dbReference type="VEuPathDB" id="VectorBase:AEPI008201"/>
<evidence type="ECO:0000256" key="8">
    <source>
        <dbReference type="ARBA" id="ARBA00022517"/>
    </source>
</evidence>
<feature type="compositionally biased region" description="Pro residues" evidence="24">
    <location>
        <begin position="47"/>
        <end position="64"/>
    </location>
</feature>
<evidence type="ECO:0000259" key="25">
    <source>
        <dbReference type="PROSITE" id="PS50137"/>
    </source>
</evidence>
<feature type="region of interest" description="Disordered" evidence="24">
    <location>
        <begin position="1184"/>
        <end position="1222"/>
    </location>
</feature>
<evidence type="ECO:0000256" key="6">
    <source>
        <dbReference type="ARBA" id="ARBA00012177"/>
    </source>
</evidence>
<dbReference type="Gene3D" id="3.30.160.20">
    <property type="match status" value="1"/>
</dbReference>
<dbReference type="PANTHER" id="PTHR11207:SF0">
    <property type="entry name" value="RIBONUCLEASE 3"/>
    <property type="match status" value="1"/>
</dbReference>
<dbReference type="SMART" id="SM00358">
    <property type="entry name" value="DSRM"/>
    <property type="match status" value="1"/>
</dbReference>
<dbReference type="HAMAP" id="MF_00104">
    <property type="entry name" value="RNase_III"/>
    <property type="match status" value="1"/>
</dbReference>
<comment type="function">
    <text evidence="20">Executes the initial step of microRNA (miRNA) processing in the nucleus, that is the cleavage of pri-miRNA to release pre-miRNA. Involved in pre-rRNA processing. Cleaves double-strand RNA and does not cleave single-strand RNA. Involved in fertility. Required for the function or synthesis of the let-7 miRNA.</text>
</comment>
<dbReference type="SUPFAM" id="SSF69065">
    <property type="entry name" value="RNase III domain-like"/>
    <property type="match status" value="2"/>
</dbReference>
<evidence type="ECO:0000259" key="26">
    <source>
        <dbReference type="PROSITE" id="PS50142"/>
    </source>
</evidence>
<sequence length="1383" mass="156279">MSHQRTPNYPPPRQNHYIPRGFSPNLPPGATGGAGHSSAGFTMPNFNFPPPSIPPVMTRPPPAAPYYARDRSEKSHSPSNAPPYHSSTQQHSYRRHSPYQGTGGPSQYSSQGRHYGTPVNDPVPSNTGGTGYKHPGHSYSSGGHKNAPYSRPSAPSRYAPTGRSHSVPSSTDRVGRPPRNDRSASCRRESDSNSSSSSERANSRHSRFKVDTERAEILSKWCRNYCETSEDIARKLAEMANDEDRTLWVRSSPAELYYKRVSDKVVESTSRLDALCTLFDKELIGRAERIRATQKPYNPPPRKRKMKMCRHKHDKCSSSSESSDEEMEFEDECSMEELTAKIKHPLRLHVDLWYNDPGEMNDGPLCRCSARSRRTGIRHGKYPGEEGFPKCVPNSNNADKLYHYRITISPPTNFLTKTPTIIKHDQHEFLFEGFSLLAHEPIGELPTCKVIRFNIEYTILYIEEQMPENFTIRELNLFDRYLFRELLELVDFTVQPSGSGEESSCPCYHFLPRFVRDLPDNGKEVLAMSEVLRYLLDNSGPLVPPDMLKEMMDMSQNEWQDYVDYVKGMVVTNPGMKPCSVRVDQLDRNVGDVPEATAIDENGLVHPVIVHFGIRPPQLSYAGNPEYQKAWREYIKFRHLIANMSKPSFEDKRKLEAKENRLLEMRMQGRMKRNITIAVSAKAFHRTGIMCDMVQHAMLLPVLTGHLRFHRSLNVLERYIGYTFTNRYTLQLALTHPSYKENFGTNPDHARNSLTNCGIRQPEYGDRKIHYMNTRKRGINTLISIMSRFGKEHETDSNITHNERLEFLGDAVVEFITSIHLFHMFPDLEEGGLATYRAAIVQNQHLAVLAKKLHLEEFMLYAHGSDLCHELELRHALANCFEALMGALLLDGGIEVADRVFAYALFQENETLRGIWVNYPAHPLQEQEPLGDRHHIESFEMLKTLTRFEDSIGVQFNHIRLLARAFTDRSIGFTNLTLGSNQRLEFLGDTVLQLICSEYLYRHFPEHHEGHLSLLRSSLVNNRTQAVVCDDLGMTQYAVYSNPKADLKTKDRADLLEAFLGSLYVDKGLEYCEMFCHVCLFPRLQDFIMNQDWNDPKSKLQQCCLTLRTMDGGEPDIPVYKVIECTGPTNTRVYSVAVYFRGKRLACADGHSIQQAEMNAAKQALENSKDLFPQLDHQRRVIAQSLKRQKVPRSSGGQGGGGGGRAGPGGAASGTAGANDEDMNLINGEEELHTAATEERPLKRTHSKMEQEDQAAGKGEPFPVTINKEPLDIKQEGYSSVSEEEDNGLDDISDAEDQFPADIMEDISEERDEDVKPCIKDIPEATEEINEKNNDTVLETDVSNSSGSGSGTCTPYVSLLQAYQIKVEGTDDLSSDLEAGEID</sequence>
<evidence type="ECO:0000256" key="16">
    <source>
        <dbReference type="ARBA" id="ARBA00023156"/>
    </source>
</evidence>
<keyword evidence="13" id="KW-0378">Hydrolase</keyword>
<evidence type="ECO:0000256" key="24">
    <source>
        <dbReference type="SAM" id="MobiDB-lite"/>
    </source>
</evidence>
<keyword evidence="16" id="KW-0221">Differentiation</keyword>
<comment type="cofactor">
    <cofactor evidence="3">
        <name>Mg(2+)</name>
        <dbReference type="ChEBI" id="CHEBI:18420"/>
    </cofactor>
</comment>
<feature type="domain" description="DRBM" evidence="25">
    <location>
        <begin position="1095"/>
        <end position="1170"/>
    </location>
</feature>
<evidence type="ECO:0000256" key="9">
    <source>
        <dbReference type="ARBA" id="ARBA00022722"/>
    </source>
</evidence>
<keyword evidence="10" id="KW-0479">Metal-binding</keyword>
<evidence type="ECO:0000256" key="10">
    <source>
        <dbReference type="ARBA" id="ARBA00022723"/>
    </source>
</evidence>
<dbReference type="SMART" id="SM00535">
    <property type="entry name" value="RIBOc"/>
    <property type="match status" value="2"/>
</dbReference>
<keyword evidence="15 23" id="KW-0694">RNA-binding</keyword>
<dbReference type="GO" id="GO:0070877">
    <property type="term" value="C:microprocessor complex"/>
    <property type="evidence" value="ECO:0007669"/>
    <property type="project" value="TreeGrafter"/>
</dbReference>
<proteinExistence type="inferred from homology"/>
<dbReference type="Pfam" id="PF14622">
    <property type="entry name" value="Ribonucleas_3_3"/>
    <property type="match status" value="1"/>
</dbReference>
<dbReference type="GO" id="GO:0046872">
    <property type="term" value="F:metal ion binding"/>
    <property type="evidence" value="ECO:0007669"/>
    <property type="project" value="UniProtKB-KW"/>
</dbReference>
<evidence type="ECO:0000256" key="1">
    <source>
        <dbReference type="ARBA" id="ARBA00000109"/>
    </source>
</evidence>
<dbReference type="PROSITE" id="PS50137">
    <property type="entry name" value="DS_RBD"/>
    <property type="match status" value="1"/>
</dbReference>
<feature type="region of interest" description="Disordered" evidence="24">
    <location>
        <begin position="1"/>
        <end position="209"/>
    </location>
</feature>